<dbReference type="EMBL" id="DSVQ01000012">
    <property type="protein sequence ID" value="HGT39597.1"/>
    <property type="molecule type" value="Genomic_DNA"/>
</dbReference>
<gene>
    <name evidence="1" type="ORF">ENS64_10095</name>
</gene>
<dbReference type="AlphaFoldDB" id="A0A7C4LNL5"/>
<evidence type="ECO:0000313" key="1">
    <source>
        <dbReference type="EMBL" id="HGT39597.1"/>
    </source>
</evidence>
<reference evidence="1" key="1">
    <citation type="journal article" date="2020" name="mSystems">
        <title>Genome- and Community-Level Interaction Insights into Carbon Utilization and Element Cycling Functions of Hydrothermarchaeota in Hydrothermal Sediment.</title>
        <authorList>
            <person name="Zhou Z."/>
            <person name="Liu Y."/>
            <person name="Xu W."/>
            <person name="Pan J."/>
            <person name="Luo Z.H."/>
            <person name="Li M."/>
        </authorList>
    </citation>
    <scope>NUCLEOTIDE SEQUENCE [LARGE SCALE GENOMIC DNA]</scope>
    <source>
        <strain evidence="1">SpSt-508</strain>
    </source>
</reference>
<proteinExistence type="predicted"/>
<sequence length="115" mass="13126">MPSVRAEAVAEVLWELKRLEKLATWTGVAKRAGFKAGVGGKNLLNCLETVKRDWPHLQWWRIVPDHGQIATNSEQVHHLRSAGYLFEPLPDRPEMLRLVDHESHLCVWEEAAAIL</sequence>
<accession>A0A7C4LNL5</accession>
<protein>
    <recommendedName>
        <fullName evidence="2">Methylated-DNA-[protein]-cysteine S-methyltransferase DNA binding domain-containing protein</fullName>
    </recommendedName>
</protein>
<organism evidence="1">
    <name type="scientific">Schlesneria paludicola</name>
    <dbReference type="NCBI Taxonomy" id="360056"/>
    <lineage>
        <taxon>Bacteria</taxon>
        <taxon>Pseudomonadati</taxon>
        <taxon>Planctomycetota</taxon>
        <taxon>Planctomycetia</taxon>
        <taxon>Planctomycetales</taxon>
        <taxon>Planctomycetaceae</taxon>
        <taxon>Schlesneria</taxon>
    </lineage>
</organism>
<evidence type="ECO:0008006" key="2">
    <source>
        <dbReference type="Google" id="ProtNLM"/>
    </source>
</evidence>
<comment type="caution">
    <text evidence="1">The sequence shown here is derived from an EMBL/GenBank/DDBJ whole genome shotgun (WGS) entry which is preliminary data.</text>
</comment>
<name>A0A7C4LNL5_9PLAN</name>